<protein>
    <submittedName>
        <fullName evidence="2">Uncharacterized protein</fullName>
    </submittedName>
</protein>
<proteinExistence type="predicted"/>
<reference evidence="2" key="1">
    <citation type="submission" date="2021-10" db="EMBL/GenBank/DDBJ databases">
        <title>De novo Genome Assembly of Clathrus columnatus (Basidiomycota, Fungi) Using Illumina and Nanopore Sequence Data.</title>
        <authorList>
            <person name="Ogiso-Tanaka E."/>
            <person name="Itagaki H."/>
            <person name="Hosoya T."/>
            <person name="Hosaka K."/>
        </authorList>
    </citation>
    <scope>NUCLEOTIDE SEQUENCE</scope>
    <source>
        <strain evidence="2">MO-923</strain>
    </source>
</reference>
<dbReference type="EMBL" id="BPWL01000011">
    <property type="protein sequence ID" value="GJJ15296.1"/>
    <property type="molecule type" value="Genomic_DNA"/>
</dbReference>
<feature type="compositionally biased region" description="Low complexity" evidence="1">
    <location>
        <begin position="14"/>
        <end position="25"/>
    </location>
</feature>
<comment type="caution">
    <text evidence="2">The sequence shown here is derived from an EMBL/GenBank/DDBJ whole genome shotgun (WGS) entry which is preliminary data.</text>
</comment>
<name>A0AAV5AQY4_9AGAM</name>
<dbReference type="Proteomes" id="UP001050691">
    <property type="component" value="Unassembled WGS sequence"/>
</dbReference>
<organism evidence="2 3">
    <name type="scientific">Clathrus columnatus</name>
    <dbReference type="NCBI Taxonomy" id="1419009"/>
    <lineage>
        <taxon>Eukaryota</taxon>
        <taxon>Fungi</taxon>
        <taxon>Dikarya</taxon>
        <taxon>Basidiomycota</taxon>
        <taxon>Agaricomycotina</taxon>
        <taxon>Agaricomycetes</taxon>
        <taxon>Phallomycetidae</taxon>
        <taxon>Phallales</taxon>
        <taxon>Clathraceae</taxon>
        <taxon>Clathrus</taxon>
    </lineage>
</organism>
<sequence length="289" mass="32794">MRHSLKIRFRAIKPKPQQNPTNNNENDVDMNDENVPPLHSTNAAPAPSTKVANRYMPDKWAEWELKFVREWWTTDQTPSPAVRNSWAIFLAQENLRRGNLSRDAPDKDAWHAHYLRRLTNWFKNARAGLKHGKKIIGLPLVKDSLQDTSFPPTTVGDVIRPLFDSNNRTTLTPYSADQDNNEDYDGDTESDKESTPTPKTTARRLGNVPTPHLPVQAAAKKATLEDLADAAVQALERQTRKATLEDLADVAVQALERRKYNEHPKYDESVVYGAYLLMNLKYNPPKTGS</sequence>
<feature type="region of interest" description="Disordered" evidence="1">
    <location>
        <begin position="12"/>
        <end position="49"/>
    </location>
</feature>
<feature type="region of interest" description="Disordered" evidence="1">
    <location>
        <begin position="167"/>
        <end position="210"/>
    </location>
</feature>
<evidence type="ECO:0000313" key="2">
    <source>
        <dbReference type="EMBL" id="GJJ15296.1"/>
    </source>
</evidence>
<evidence type="ECO:0000313" key="3">
    <source>
        <dbReference type="Proteomes" id="UP001050691"/>
    </source>
</evidence>
<dbReference type="AlphaFoldDB" id="A0AAV5AQY4"/>
<feature type="compositionally biased region" description="Acidic residues" evidence="1">
    <location>
        <begin position="179"/>
        <end position="188"/>
    </location>
</feature>
<accession>A0AAV5AQY4</accession>
<gene>
    <name evidence="2" type="ORF">Clacol_009572</name>
</gene>
<feature type="compositionally biased region" description="Polar residues" evidence="1">
    <location>
        <begin position="167"/>
        <end position="178"/>
    </location>
</feature>
<keyword evidence="3" id="KW-1185">Reference proteome</keyword>
<evidence type="ECO:0000256" key="1">
    <source>
        <dbReference type="SAM" id="MobiDB-lite"/>
    </source>
</evidence>